<dbReference type="SUPFAM" id="SSF51445">
    <property type="entry name" value="(Trans)glycosidases"/>
    <property type="match status" value="1"/>
</dbReference>
<dbReference type="InterPro" id="IPR006103">
    <property type="entry name" value="Glyco_hydro_2_cat"/>
</dbReference>
<dbReference type="InterPro" id="IPR023232">
    <property type="entry name" value="Glyco_hydro_2_AS"/>
</dbReference>
<dbReference type="GO" id="GO:0004567">
    <property type="term" value="F:beta-mannosidase activity"/>
    <property type="evidence" value="ECO:0007669"/>
    <property type="project" value="UniProtKB-EC"/>
</dbReference>
<evidence type="ECO:0000256" key="5">
    <source>
        <dbReference type="ARBA" id="ARBA00022801"/>
    </source>
</evidence>
<feature type="domain" description="Glycoside hydrolase family 2 immunoglobulin-like beta-sandwich" evidence="7">
    <location>
        <begin position="243"/>
        <end position="347"/>
    </location>
</feature>
<comment type="catalytic activity">
    <reaction evidence="1">
        <text>Hydrolysis of terminal, non-reducing beta-D-mannose residues in beta-D-mannosides.</text>
        <dbReference type="EC" id="3.2.1.25"/>
    </reaction>
</comment>
<dbReference type="Pfam" id="PF00703">
    <property type="entry name" value="Glyco_hydro_2"/>
    <property type="match status" value="1"/>
</dbReference>
<dbReference type="InterPro" id="IPR050887">
    <property type="entry name" value="Beta-mannosidase_GH2"/>
</dbReference>
<evidence type="ECO:0000259" key="8">
    <source>
        <dbReference type="Pfam" id="PF02836"/>
    </source>
</evidence>
<dbReference type="PANTHER" id="PTHR43730">
    <property type="entry name" value="BETA-MANNOSIDASE"/>
    <property type="match status" value="1"/>
</dbReference>
<dbReference type="GO" id="GO:0005975">
    <property type="term" value="P:carbohydrate metabolic process"/>
    <property type="evidence" value="ECO:0007669"/>
    <property type="project" value="InterPro"/>
</dbReference>
<dbReference type="SUPFAM" id="SSF49785">
    <property type="entry name" value="Galactose-binding domain-like"/>
    <property type="match status" value="1"/>
</dbReference>
<evidence type="ECO:0000313" key="11">
    <source>
        <dbReference type="Proteomes" id="UP000285750"/>
    </source>
</evidence>
<dbReference type="Proteomes" id="UP000285750">
    <property type="component" value="Unassembled WGS sequence"/>
</dbReference>
<dbReference type="PROSITE" id="PS00608">
    <property type="entry name" value="GLYCOSYL_HYDROL_F2_2"/>
    <property type="match status" value="1"/>
</dbReference>
<comment type="similarity">
    <text evidence="2">Belongs to the glycosyl hydrolase 2 family.</text>
</comment>
<keyword evidence="6" id="KW-0326">Glycosidase</keyword>
<dbReference type="Pfam" id="PF22666">
    <property type="entry name" value="Glyco_hydro_2_N2"/>
    <property type="match status" value="1"/>
</dbReference>
<dbReference type="GO" id="GO:0006516">
    <property type="term" value="P:glycoprotein catabolic process"/>
    <property type="evidence" value="ECO:0007669"/>
    <property type="project" value="TreeGrafter"/>
</dbReference>
<dbReference type="PANTHER" id="PTHR43730:SF1">
    <property type="entry name" value="BETA-MANNOSIDASE"/>
    <property type="match status" value="1"/>
</dbReference>
<dbReference type="EC" id="3.2.1.25" evidence="3"/>
<evidence type="ECO:0000256" key="1">
    <source>
        <dbReference type="ARBA" id="ARBA00000829"/>
    </source>
</evidence>
<evidence type="ECO:0000256" key="2">
    <source>
        <dbReference type="ARBA" id="ARBA00007401"/>
    </source>
</evidence>
<dbReference type="InterPro" id="IPR013783">
    <property type="entry name" value="Ig-like_fold"/>
</dbReference>
<dbReference type="SUPFAM" id="SSF49303">
    <property type="entry name" value="beta-Galactosidase/glucuronidase domain"/>
    <property type="match status" value="2"/>
</dbReference>
<organism evidence="10 11">
    <name type="scientific">Phocaeicola plebeius</name>
    <dbReference type="NCBI Taxonomy" id="310297"/>
    <lineage>
        <taxon>Bacteria</taxon>
        <taxon>Pseudomonadati</taxon>
        <taxon>Bacteroidota</taxon>
        <taxon>Bacteroidia</taxon>
        <taxon>Bacteroidales</taxon>
        <taxon>Bacteroidaceae</taxon>
        <taxon>Phocaeicola</taxon>
    </lineage>
</organism>
<name>A0A412HA58_9BACT</name>
<keyword evidence="5" id="KW-0378">Hydrolase</keyword>
<evidence type="ECO:0000256" key="3">
    <source>
        <dbReference type="ARBA" id="ARBA00012754"/>
    </source>
</evidence>
<feature type="domain" description="Beta-mannosidase-like galactose-binding" evidence="9">
    <location>
        <begin position="86"/>
        <end position="196"/>
    </location>
</feature>
<dbReference type="Gene3D" id="2.60.120.260">
    <property type="entry name" value="Galactose-binding domain-like"/>
    <property type="match status" value="1"/>
</dbReference>
<dbReference type="InterPro" id="IPR054593">
    <property type="entry name" value="Beta-mannosidase-like_N2"/>
</dbReference>
<dbReference type="InterPro" id="IPR017853">
    <property type="entry name" value="GH"/>
</dbReference>
<evidence type="ECO:0000313" key="10">
    <source>
        <dbReference type="EMBL" id="RGS10474.1"/>
    </source>
</evidence>
<dbReference type="InterPro" id="IPR006102">
    <property type="entry name" value="Ig-like_GH2"/>
</dbReference>
<comment type="caution">
    <text evidence="10">The sequence shown here is derived from an EMBL/GenBank/DDBJ whole genome shotgun (WGS) entry which is preliminary data.</text>
</comment>
<dbReference type="EMBL" id="QRUY01000002">
    <property type="protein sequence ID" value="RGS10474.1"/>
    <property type="molecule type" value="Genomic_DNA"/>
</dbReference>
<dbReference type="Pfam" id="PF02836">
    <property type="entry name" value="Glyco_hydro_2_C"/>
    <property type="match status" value="1"/>
</dbReference>
<proteinExistence type="inferred from homology"/>
<gene>
    <name evidence="10" type="ORF">DWY14_01315</name>
</gene>
<dbReference type="AlphaFoldDB" id="A0A412HA58"/>
<dbReference type="Gene3D" id="3.20.20.80">
    <property type="entry name" value="Glycosidases"/>
    <property type="match status" value="1"/>
</dbReference>
<evidence type="ECO:0000259" key="7">
    <source>
        <dbReference type="Pfam" id="PF00703"/>
    </source>
</evidence>
<evidence type="ECO:0000256" key="6">
    <source>
        <dbReference type="ARBA" id="ARBA00023295"/>
    </source>
</evidence>
<dbReference type="Gene3D" id="2.60.40.10">
    <property type="entry name" value="Immunoglobulins"/>
    <property type="match status" value="1"/>
</dbReference>
<accession>A0A412HA58</accession>
<reference evidence="10 11" key="1">
    <citation type="submission" date="2018-08" db="EMBL/GenBank/DDBJ databases">
        <title>A genome reference for cultivated species of the human gut microbiota.</title>
        <authorList>
            <person name="Zou Y."/>
            <person name="Xue W."/>
            <person name="Luo G."/>
        </authorList>
    </citation>
    <scope>NUCLEOTIDE SEQUENCE [LARGE SCALE GENOMIC DNA]</scope>
    <source>
        <strain evidence="10 11">AF24-16AC</strain>
    </source>
</reference>
<feature type="domain" description="Glycoside hydrolase family 2 catalytic" evidence="8">
    <location>
        <begin position="418"/>
        <end position="505"/>
    </location>
</feature>
<evidence type="ECO:0000256" key="4">
    <source>
        <dbReference type="ARBA" id="ARBA00022729"/>
    </source>
</evidence>
<keyword evidence="4" id="KW-0732">Signal</keyword>
<evidence type="ECO:0000259" key="9">
    <source>
        <dbReference type="Pfam" id="PF22666"/>
    </source>
</evidence>
<protein>
    <recommendedName>
        <fullName evidence="3">beta-mannosidase</fullName>
        <ecNumber evidence="3">3.2.1.25</ecNumber>
    </recommendedName>
</protein>
<dbReference type="InterPro" id="IPR036156">
    <property type="entry name" value="Beta-gal/glucu_dom_sf"/>
</dbReference>
<sequence length="854" mass="97684">MKIFCCSALVLLSEMFPLQAQKSMDELDRISFRAGLSPLERDGFRMEKIKNGLLGNGDIKNTELSLSGEWLLAEDGLDGRPEWDNSIQAIVPGSIHEVLFKAGRIPDPMIGRNDSVAEKHSYHRWWLKRIFENENIYVNPKLRFAGVANHCWVWLNGHCLGEHEGMFGGPDFEIKEYLKAGKNELVVLLDSIPRVYNGGWPATANEAWKQTVVVNCVYGWHYAKIPSLGIWQDVFIEDCPPDRIENAFIATKDLSGEMRLHIDLKREQIQAGGIRVRIEPYNFEGETQEFFWKFKDNSGNLNLDFKLDNPKLWYPNGMGEQSLYKATVDLLIENQVIDRKKVVFGVRTIEMASLPGGPRPDKYNWTFVINGVSMFVKGAGWCTMDAMLDFSEVRYRHFLTAARDQHIQMLRAWGGGLPETDIFYRLCDELGIMVMQEWPTAWDSHKTQPVNVLKETVVRNTLRLRNHPSLVMWGAGNESSNPFGEMIDFMGKVSIELDGTRPFHRGEAWGGSKHNYNCWWDGLHLNHNLNMTADFWGEFGIPSLPLKEHVLYYLDGEEYSWPVDKNGNFAHHTPIFGTNGELEKLEQYSGYFMPDSTLDCMILGSQLAQVEGVRHTLERARTRWPYCTGALYYKLNDNYPGLSWSSIDYYGGVKPLHYFLKRSYAPLVSVLLFDRTNMAAQQVSLPHYLLDENERWCGKEIKVRVSIYNQDFKEVLDSTIVVFPEEKVSFLGDVSLNVEQTDVVMLYYKTDVMDAAGKVLARNWYFTNYETKQGCILESKRSKLSYSQNGRILILKNNDVIPAVGVTVEVPGKASSLLLSDNYFWMDPGEEKKIEINVDGIAVVKGWNVSIVNE</sequence>
<dbReference type="InterPro" id="IPR008979">
    <property type="entry name" value="Galactose-bd-like_sf"/>
</dbReference>